<feature type="transmembrane region" description="Helical" evidence="1">
    <location>
        <begin position="214"/>
        <end position="236"/>
    </location>
</feature>
<dbReference type="PANTHER" id="PTHR42101:SF1">
    <property type="entry name" value="LOW TEMPERATURE REQUIREMENT A"/>
    <property type="match status" value="1"/>
</dbReference>
<gene>
    <name evidence="2" type="ORF">VTL71DRAFT_11314</name>
</gene>
<keyword evidence="1" id="KW-0472">Membrane</keyword>
<keyword evidence="3" id="KW-1185">Reference proteome</keyword>
<keyword evidence="1" id="KW-0812">Transmembrane</keyword>
<dbReference type="InterPro" id="IPR010640">
    <property type="entry name" value="Low_temperature_requirement_A"/>
</dbReference>
<reference evidence="2 3" key="1">
    <citation type="journal article" date="2024" name="Commun. Biol.">
        <title>Comparative genomic analysis of thermophilic fungi reveals convergent evolutionary adaptations and gene losses.</title>
        <authorList>
            <person name="Steindorff A.S."/>
            <person name="Aguilar-Pontes M.V."/>
            <person name="Robinson A.J."/>
            <person name="Andreopoulos B."/>
            <person name="LaButti K."/>
            <person name="Kuo A."/>
            <person name="Mondo S."/>
            <person name="Riley R."/>
            <person name="Otillar R."/>
            <person name="Haridas S."/>
            <person name="Lipzen A."/>
            <person name="Grimwood J."/>
            <person name="Schmutz J."/>
            <person name="Clum A."/>
            <person name="Reid I.D."/>
            <person name="Moisan M.C."/>
            <person name="Butler G."/>
            <person name="Nguyen T.T.M."/>
            <person name="Dewar K."/>
            <person name="Conant G."/>
            <person name="Drula E."/>
            <person name="Henrissat B."/>
            <person name="Hansel C."/>
            <person name="Singer S."/>
            <person name="Hutchinson M.I."/>
            <person name="de Vries R.P."/>
            <person name="Natvig D.O."/>
            <person name="Powell A.J."/>
            <person name="Tsang A."/>
            <person name="Grigoriev I.V."/>
        </authorList>
    </citation>
    <scope>NUCLEOTIDE SEQUENCE [LARGE SCALE GENOMIC DNA]</scope>
    <source>
        <strain evidence="2 3">CBS 494.80</strain>
    </source>
</reference>
<keyword evidence="1" id="KW-1133">Transmembrane helix</keyword>
<evidence type="ECO:0000256" key="1">
    <source>
        <dbReference type="SAM" id="Phobius"/>
    </source>
</evidence>
<dbReference type="EMBL" id="JAZHXI010000004">
    <property type="protein sequence ID" value="KAL2071971.1"/>
    <property type="molecule type" value="Genomic_DNA"/>
</dbReference>
<comment type="caution">
    <text evidence="2">The sequence shown here is derived from an EMBL/GenBank/DDBJ whole genome shotgun (WGS) entry which is preliminary data.</text>
</comment>
<dbReference type="PANTHER" id="PTHR42101">
    <property type="entry name" value="CHROMOSOME 16, WHOLE GENOME SHOTGUN SEQUENCE"/>
    <property type="match status" value="1"/>
</dbReference>
<dbReference type="Proteomes" id="UP001595075">
    <property type="component" value="Unassembled WGS sequence"/>
</dbReference>
<feature type="transmembrane region" description="Helical" evidence="1">
    <location>
        <begin position="179"/>
        <end position="202"/>
    </location>
</feature>
<feature type="transmembrane region" description="Helical" evidence="1">
    <location>
        <begin position="146"/>
        <end position="172"/>
    </location>
</feature>
<evidence type="ECO:0008006" key="4">
    <source>
        <dbReference type="Google" id="ProtNLM"/>
    </source>
</evidence>
<feature type="transmembrane region" description="Helical" evidence="1">
    <location>
        <begin position="493"/>
        <end position="512"/>
    </location>
</feature>
<feature type="transmembrane region" description="Helical" evidence="1">
    <location>
        <begin position="460"/>
        <end position="481"/>
    </location>
</feature>
<feature type="transmembrane region" description="Helical" evidence="1">
    <location>
        <begin position="117"/>
        <end position="134"/>
    </location>
</feature>
<feature type="transmembrane region" description="Helical" evidence="1">
    <location>
        <begin position="56"/>
        <end position="76"/>
    </location>
</feature>
<sequence length="624" mass="72064">MEYLYSEKAATKSDLLSLYNARTGEKMEWVVSPLKDLEGKEFRSFHVRHEASMLELFFDLFFVANLATFTACHSITTSETVFVYVGFFLILWTTWFQITIFDVRFAADSFLERSCKMLQFISFAIFAAAGSTFNPGTSDSYKYYRFYQTMAIILGLTRFLMACQYAIVAYFVCRKYKSLIVPFVLIIFTFLVSGACLSATNLSFTDKAVSNAHIIWWIVLPAESIIVVTISSVWRTLSFKETHINERLSLLTMIIIGEGVIGVTKTVGYLWPTEQLPTWGNAVAMLSIIVMLLLMWQMYFDNHPHGHYGTIKQQWWALSHFSLHLGIVGVVEGSNRMAIIYNATTVWASASDKISTLCSTSSVVGNRENFVQTVNDILQSLKLERYHTRSSDWVEYYLNKTLYQTSSPHYCILDAALPSEKWTEAMWIKHHLSIGIFRRFDIQDAASNDSYYHTFNTTYSYLWCSVGLTMFMLLAFLWIVRRGKHDRFEWVRMISRFIIALLAVALACMSLVEVQFNNFIRSPWVVSTICFLMALVLTIDRTCRFLGVRNFEQQYGFPLAEKRIANHGSRMHQTSIDFRIWNASGPWSTLSSESEMKPTTMNPTYSPHRQYRARDNVWRRGIMI</sequence>
<feature type="transmembrane region" description="Helical" evidence="1">
    <location>
        <begin position="276"/>
        <end position="294"/>
    </location>
</feature>
<proteinExistence type="predicted"/>
<name>A0ABR4CRY9_9HELO</name>
<protein>
    <recommendedName>
        <fullName evidence="4">Low temperature requirement A</fullName>
    </recommendedName>
</protein>
<feature type="transmembrane region" description="Helical" evidence="1">
    <location>
        <begin position="82"/>
        <end position="105"/>
    </location>
</feature>
<feature type="transmembrane region" description="Helical" evidence="1">
    <location>
        <begin position="248"/>
        <end position="270"/>
    </location>
</feature>
<feature type="transmembrane region" description="Helical" evidence="1">
    <location>
        <begin position="518"/>
        <end position="539"/>
    </location>
</feature>
<evidence type="ECO:0000313" key="3">
    <source>
        <dbReference type="Proteomes" id="UP001595075"/>
    </source>
</evidence>
<organism evidence="2 3">
    <name type="scientific">Oculimacula yallundae</name>
    <dbReference type="NCBI Taxonomy" id="86028"/>
    <lineage>
        <taxon>Eukaryota</taxon>
        <taxon>Fungi</taxon>
        <taxon>Dikarya</taxon>
        <taxon>Ascomycota</taxon>
        <taxon>Pezizomycotina</taxon>
        <taxon>Leotiomycetes</taxon>
        <taxon>Helotiales</taxon>
        <taxon>Ploettnerulaceae</taxon>
        <taxon>Oculimacula</taxon>
    </lineage>
</organism>
<accession>A0ABR4CRY9</accession>
<dbReference type="Pfam" id="PF06772">
    <property type="entry name" value="LtrA"/>
    <property type="match status" value="1"/>
</dbReference>
<evidence type="ECO:0000313" key="2">
    <source>
        <dbReference type="EMBL" id="KAL2071971.1"/>
    </source>
</evidence>